<dbReference type="Proteomes" id="UP000003635">
    <property type="component" value="Unassembled WGS sequence"/>
</dbReference>
<name>Q2CH27_OCEGH</name>
<proteinExistence type="predicted"/>
<keyword evidence="2" id="KW-1185">Reference proteome</keyword>
<dbReference type="eggNOG" id="COG3328">
    <property type="taxonomic scope" value="Bacteria"/>
</dbReference>
<evidence type="ECO:0000313" key="1">
    <source>
        <dbReference type="EMBL" id="EAR51984.1"/>
    </source>
</evidence>
<dbReference type="EMBL" id="AAOT01000007">
    <property type="protein sequence ID" value="EAR51984.1"/>
    <property type="molecule type" value="Genomic_DNA"/>
</dbReference>
<dbReference type="HOGENOM" id="CLU_1843070_0_0_5"/>
<dbReference type="STRING" id="314256.OG2516_13204"/>
<comment type="caution">
    <text evidence="1">The sequence shown here is derived from an EMBL/GenBank/DDBJ whole genome shotgun (WGS) entry which is preliminary data.</text>
</comment>
<evidence type="ECO:0000313" key="2">
    <source>
        <dbReference type="Proteomes" id="UP000003635"/>
    </source>
</evidence>
<dbReference type="AlphaFoldDB" id="Q2CH27"/>
<organism evidence="1 2">
    <name type="scientific">Oceanicola granulosus (strain ATCC BAA-861 / DSM 15982 / KCTC 12143 / HTCC2516)</name>
    <dbReference type="NCBI Taxonomy" id="314256"/>
    <lineage>
        <taxon>Bacteria</taxon>
        <taxon>Pseudomonadati</taxon>
        <taxon>Pseudomonadota</taxon>
        <taxon>Alphaproteobacteria</taxon>
        <taxon>Rhodobacterales</taxon>
        <taxon>Roseobacteraceae</taxon>
        <taxon>Oceanicola</taxon>
    </lineage>
</organism>
<gene>
    <name evidence="1" type="ORF">OG2516_13204</name>
</gene>
<protein>
    <submittedName>
        <fullName evidence="1">Putative transposase</fullName>
    </submittedName>
</protein>
<reference evidence="1 2" key="1">
    <citation type="journal article" date="2010" name="J. Bacteriol.">
        <title>Genome sequences of Oceanicola granulosus HTCC2516(T) and Oceanicola batsensis HTCC2597(TDelta).</title>
        <authorList>
            <person name="Thrash J.C."/>
            <person name="Cho J.C."/>
            <person name="Vergin K.L."/>
            <person name="Giovannoni S.J."/>
        </authorList>
    </citation>
    <scope>NUCLEOTIDE SEQUENCE [LARGE SCALE GENOMIC DNA]</scope>
    <source>
        <strain evidence="2">ATCC BAA-861 / DSM 15982 / KCTC 12143 / HTCC2516</strain>
    </source>
</reference>
<sequence>MKNDTDMIPLRQPHSLDDPLTEIAREGARRMLAAALRAEADTFVAELVETRLPDGRQRVVRHGYGPEREKARGLTCAPEIAVGDGALGFWKALDEVFPSTRRYAGPVRFDGWEGEAPITVRLDLPEALPEGLRTLFGIG</sequence>
<accession>Q2CH27</accession>